<feature type="compositionally biased region" description="Low complexity" evidence="2">
    <location>
        <begin position="542"/>
        <end position="554"/>
    </location>
</feature>
<evidence type="ECO:0000313" key="4">
    <source>
        <dbReference type="Proteomes" id="UP000247498"/>
    </source>
</evidence>
<feature type="coiled-coil region" evidence="1">
    <location>
        <begin position="304"/>
        <end position="338"/>
    </location>
</feature>
<keyword evidence="1" id="KW-0175">Coiled coil</keyword>
<feature type="coiled-coil region" evidence="1">
    <location>
        <begin position="178"/>
        <end position="275"/>
    </location>
</feature>
<dbReference type="STRING" id="307507.A0A2V0P5W9"/>
<reference evidence="3 4" key="1">
    <citation type="journal article" date="2018" name="Sci. Rep.">
        <title>Raphidocelis subcapitata (=Pseudokirchneriella subcapitata) provides an insight into genome evolution and environmental adaptations in the Sphaeropleales.</title>
        <authorList>
            <person name="Suzuki S."/>
            <person name="Yamaguchi H."/>
            <person name="Nakajima N."/>
            <person name="Kawachi M."/>
        </authorList>
    </citation>
    <scope>NUCLEOTIDE SEQUENCE [LARGE SCALE GENOMIC DNA]</scope>
    <source>
        <strain evidence="3 4">NIES-35</strain>
    </source>
</reference>
<dbReference type="SUPFAM" id="SSF57997">
    <property type="entry name" value="Tropomyosin"/>
    <property type="match status" value="1"/>
</dbReference>
<dbReference type="AlphaFoldDB" id="A0A2V0P5W9"/>
<keyword evidence="4" id="KW-1185">Reference proteome</keyword>
<proteinExistence type="predicted"/>
<gene>
    <name evidence="3" type="ORF">Rsub_05191</name>
</gene>
<evidence type="ECO:0000256" key="1">
    <source>
        <dbReference type="SAM" id="Coils"/>
    </source>
</evidence>
<feature type="region of interest" description="Disordered" evidence="2">
    <location>
        <begin position="532"/>
        <end position="588"/>
    </location>
</feature>
<evidence type="ECO:0000313" key="3">
    <source>
        <dbReference type="EMBL" id="GBF92577.1"/>
    </source>
</evidence>
<sequence>MAQPAAPPAEVELARKVMKLQDMLRGCLQQDKSLKIHLQAYTEAFEEAREMLRGERREAKAAAAEANARLQQQQQDIGAREAHIAALLAANAKLRGDLADAQATATWRRQLLANGGTARAELSARANRANRLAAQLGATSAELSITKARQAEATARADTLQALLTSARSDAKFKTNLLGRSKEEKAQLQDELAALKAELAAAEAAAADSEARSSEAAARVASLMVGMDAAEARALEFEARAREVEADSRAFQEGAREAEARARAFEQRLLEAQARSHTFEERGREAEARARAYEVRSRACEDSARQSEARCAGLAARAEALESQARDYERRCRESAAREGALSARLDASEAGNARHVVRAEGMGRELAIAQLRLEDEARTHAADTAALRARLADAAERLAATERHCSSTQVALDVYRDESARDAQRAARQSIESAHLLSELTLLRANLRSCRGRLAARERAEQESRTVGPAPFIPRLPVITDAQRAAPQLDAALFDSLLPAAHPIPVPTPTPTPKKKGVLTSLKRAAMALPLLPGRSKAHRSSGSSGSSSSSSGVDTVRTDDAAAEAVAPKPCLNAKSGGSGSGRRLCRLPTWLPRLRCGRRVSPEQQR</sequence>
<organism evidence="3 4">
    <name type="scientific">Raphidocelis subcapitata</name>
    <dbReference type="NCBI Taxonomy" id="307507"/>
    <lineage>
        <taxon>Eukaryota</taxon>
        <taxon>Viridiplantae</taxon>
        <taxon>Chlorophyta</taxon>
        <taxon>core chlorophytes</taxon>
        <taxon>Chlorophyceae</taxon>
        <taxon>CS clade</taxon>
        <taxon>Sphaeropleales</taxon>
        <taxon>Selenastraceae</taxon>
        <taxon>Raphidocelis</taxon>
    </lineage>
</organism>
<dbReference type="InParanoid" id="A0A2V0P5W9"/>
<evidence type="ECO:0000256" key="2">
    <source>
        <dbReference type="SAM" id="MobiDB-lite"/>
    </source>
</evidence>
<feature type="coiled-coil region" evidence="1">
    <location>
        <begin position="38"/>
        <end position="104"/>
    </location>
</feature>
<accession>A0A2V0P5W9</accession>
<dbReference type="Proteomes" id="UP000247498">
    <property type="component" value="Unassembled WGS sequence"/>
</dbReference>
<name>A0A2V0P5W9_9CHLO</name>
<protein>
    <submittedName>
        <fullName evidence="3">Uncharacterized protein</fullName>
    </submittedName>
</protein>
<dbReference type="EMBL" id="BDRX01000033">
    <property type="protein sequence ID" value="GBF92577.1"/>
    <property type="molecule type" value="Genomic_DNA"/>
</dbReference>
<comment type="caution">
    <text evidence="3">The sequence shown here is derived from an EMBL/GenBank/DDBJ whole genome shotgun (WGS) entry which is preliminary data.</text>
</comment>